<protein>
    <recommendedName>
        <fullName evidence="4">DUF998 domain-containing protein</fullName>
    </recommendedName>
</protein>
<keyword evidence="1" id="KW-1133">Transmembrane helix</keyword>
<evidence type="ECO:0008006" key="4">
    <source>
        <dbReference type="Google" id="ProtNLM"/>
    </source>
</evidence>
<keyword evidence="1" id="KW-0812">Transmembrane</keyword>
<evidence type="ECO:0000313" key="2">
    <source>
        <dbReference type="EMBL" id="MDT8902953.1"/>
    </source>
</evidence>
<dbReference type="EMBL" id="JAUOZS010000001">
    <property type="protein sequence ID" value="MDT8902953.1"/>
    <property type="molecule type" value="Genomic_DNA"/>
</dbReference>
<name>A0ABU3P1N1_9FIRM</name>
<evidence type="ECO:0000256" key="1">
    <source>
        <dbReference type="SAM" id="Phobius"/>
    </source>
</evidence>
<comment type="caution">
    <text evidence="2">The sequence shown here is derived from an EMBL/GenBank/DDBJ whole genome shotgun (WGS) entry which is preliminary data.</text>
</comment>
<reference evidence="2 3" key="1">
    <citation type="submission" date="2023-07" db="EMBL/GenBank/DDBJ databases">
        <title>The novel representative of Negativicutes class, Anaeroselena agilis gen. nov. sp. nov.</title>
        <authorList>
            <person name="Prokofeva M.I."/>
            <person name="Elcheninov A.G."/>
            <person name="Klyukina A."/>
            <person name="Kublanov I.V."/>
            <person name="Frolov E.N."/>
            <person name="Podosokorskaya O.A."/>
        </authorList>
    </citation>
    <scope>NUCLEOTIDE SEQUENCE [LARGE SCALE GENOMIC DNA]</scope>
    <source>
        <strain evidence="2 3">4137-cl</strain>
    </source>
</reference>
<proteinExistence type="predicted"/>
<keyword evidence="3" id="KW-1185">Reference proteome</keyword>
<sequence>MTSQRILSSGGLLLFLLSVGYGLFNDVFLLPARHQAIHYNLDMALNMAVKGDITMASAFAGQFAQESGLREIQARIPFHLALAGAMTAIPLWLTPRLDISERMKRIMALFIVAGGLVLAAGDFAGVAAEPMLGRYLVLAGYAWMALGLTGYLLYAGLFVWLHEEERHSKRG</sequence>
<feature type="transmembrane region" description="Helical" evidence="1">
    <location>
        <begin position="140"/>
        <end position="161"/>
    </location>
</feature>
<gene>
    <name evidence="2" type="ORF">Q4T40_17050</name>
</gene>
<feature type="transmembrane region" description="Helical" evidence="1">
    <location>
        <begin position="106"/>
        <end position="128"/>
    </location>
</feature>
<organism evidence="2 3">
    <name type="scientific">Anaeroselena agilis</name>
    <dbReference type="NCBI Taxonomy" id="3063788"/>
    <lineage>
        <taxon>Bacteria</taxon>
        <taxon>Bacillati</taxon>
        <taxon>Bacillota</taxon>
        <taxon>Negativicutes</taxon>
        <taxon>Acetonemataceae</taxon>
        <taxon>Anaeroselena</taxon>
    </lineage>
</organism>
<keyword evidence="1" id="KW-0472">Membrane</keyword>
<dbReference type="RefSeq" id="WP_413781416.1">
    <property type="nucleotide sequence ID" value="NZ_JAUOZS010000001.1"/>
</dbReference>
<feature type="transmembrane region" description="Helical" evidence="1">
    <location>
        <begin position="76"/>
        <end position="94"/>
    </location>
</feature>
<accession>A0ABU3P1N1</accession>
<evidence type="ECO:0000313" key="3">
    <source>
        <dbReference type="Proteomes" id="UP001254848"/>
    </source>
</evidence>
<dbReference type="Proteomes" id="UP001254848">
    <property type="component" value="Unassembled WGS sequence"/>
</dbReference>